<organism evidence="1 2">
    <name type="scientific">Gossypium mustelinum</name>
    <name type="common">Cotton</name>
    <name type="synonym">Gossypium caicoense</name>
    <dbReference type="NCBI Taxonomy" id="34275"/>
    <lineage>
        <taxon>Eukaryota</taxon>
        <taxon>Viridiplantae</taxon>
        <taxon>Streptophyta</taxon>
        <taxon>Embryophyta</taxon>
        <taxon>Tracheophyta</taxon>
        <taxon>Spermatophyta</taxon>
        <taxon>Magnoliopsida</taxon>
        <taxon>eudicotyledons</taxon>
        <taxon>Gunneridae</taxon>
        <taxon>Pentapetalae</taxon>
        <taxon>rosids</taxon>
        <taxon>malvids</taxon>
        <taxon>Malvales</taxon>
        <taxon>Malvaceae</taxon>
        <taxon>Malvoideae</taxon>
        <taxon>Gossypium</taxon>
    </lineage>
</organism>
<evidence type="ECO:0000313" key="1">
    <source>
        <dbReference type="EMBL" id="TYJ08383.1"/>
    </source>
</evidence>
<dbReference type="AlphaFoldDB" id="A0A5D2X3H5"/>
<reference evidence="1 2" key="1">
    <citation type="submission" date="2019-07" db="EMBL/GenBank/DDBJ databases">
        <title>WGS assembly of Gossypium mustelinum.</title>
        <authorList>
            <person name="Chen Z.J."/>
            <person name="Sreedasyam A."/>
            <person name="Ando A."/>
            <person name="Song Q."/>
            <person name="De L."/>
            <person name="Hulse-Kemp A."/>
            <person name="Ding M."/>
            <person name="Ye W."/>
            <person name="Kirkbride R."/>
            <person name="Jenkins J."/>
            <person name="Plott C."/>
            <person name="Lovell J."/>
            <person name="Lin Y.-M."/>
            <person name="Vaughn R."/>
            <person name="Liu B."/>
            <person name="Li W."/>
            <person name="Simpson S."/>
            <person name="Scheffler B."/>
            <person name="Saski C."/>
            <person name="Grover C."/>
            <person name="Hu G."/>
            <person name="Conover J."/>
            <person name="Carlson J."/>
            <person name="Shu S."/>
            <person name="Boston L."/>
            <person name="Williams M."/>
            <person name="Peterson D."/>
            <person name="Mcgee K."/>
            <person name="Jones D."/>
            <person name="Wendel J."/>
            <person name="Stelly D."/>
            <person name="Grimwood J."/>
            <person name="Schmutz J."/>
        </authorList>
    </citation>
    <scope>NUCLEOTIDE SEQUENCE [LARGE SCALE GENOMIC DNA]</scope>
    <source>
        <strain evidence="1">1408120.09</strain>
    </source>
</reference>
<sequence>MLFFLFFTSVSAAPAFHHFVKERSSEYEPDHGGRYLFIFASPHIEGNHEERWPG</sequence>
<accession>A0A5D2X3H5</accession>
<dbReference type="Proteomes" id="UP000323597">
    <property type="component" value="Chromosome A11"/>
</dbReference>
<keyword evidence="2" id="KW-1185">Reference proteome</keyword>
<gene>
    <name evidence="1" type="ORF">E1A91_A11G070900v1</name>
</gene>
<dbReference type="EMBL" id="CM017646">
    <property type="protein sequence ID" value="TYJ08383.1"/>
    <property type="molecule type" value="Genomic_DNA"/>
</dbReference>
<protein>
    <submittedName>
        <fullName evidence="1">Uncharacterized protein</fullName>
    </submittedName>
</protein>
<proteinExistence type="predicted"/>
<evidence type="ECO:0000313" key="2">
    <source>
        <dbReference type="Proteomes" id="UP000323597"/>
    </source>
</evidence>
<name>A0A5D2X3H5_GOSMU</name>